<reference evidence="2 3" key="1">
    <citation type="submission" date="2020-08" db="EMBL/GenBank/DDBJ databases">
        <title>Genomic Encyclopedia of Type Strains, Phase IV (KMG-IV): sequencing the most valuable type-strain genomes for metagenomic binning, comparative biology and taxonomic classification.</title>
        <authorList>
            <person name="Goeker M."/>
        </authorList>
    </citation>
    <scope>NUCLEOTIDE SEQUENCE [LARGE SCALE GENOMIC DNA]</scope>
    <source>
        <strain evidence="2 3">DSM 101791</strain>
    </source>
</reference>
<comment type="caution">
    <text evidence="2">The sequence shown here is derived from an EMBL/GenBank/DDBJ whole genome shotgun (WGS) entry which is preliminary data.</text>
</comment>
<dbReference type="Proteomes" id="UP000525389">
    <property type="component" value="Unassembled WGS sequence"/>
</dbReference>
<dbReference type="RefSeq" id="WP_184028195.1">
    <property type="nucleotide sequence ID" value="NZ_JACHFN010000006.1"/>
</dbReference>
<gene>
    <name evidence="2" type="ORF">HNQ09_001843</name>
</gene>
<feature type="transmembrane region" description="Helical" evidence="1">
    <location>
        <begin position="99"/>
        <end position="120"/>
    </location>
</feature>
<keyword evidence="3" id="KW-1185">Reference proteome</keyword>
<proteinExistence type="predicted"/>
<feature type="transmembrane region" description="Helical" evidence="1">
    <location>
        <begin position="12"/>
        <end position="34"/>
    </location>
</feature>
<evidence type="ECO:0000313" key="3">
    <source>
        <dbReference type="Proteomes" id="UP000525389"/>
    </source>
</evidence>
<feature type="transmembrane region" description="Helical" evidence="1">
    <location>
        <begin position="54"/>
        <end position="72"/>
    </location>
</feature>
<evidence type="ECO:0000313" key="2">
    <source>
        <dbReference type="EMBL" id="MBB5234405.1"/>
    </source>
</evidence>
<name>A0A7W8GF47_9DEIO</name>
<keyword evidence="1" id="KW-0472">Membrane</keyword>
<protein>
    <recommendedName>
        <fullName evidence="4">DUF1648 domain-containing protein</fullName>
    </recommendedName>
</protein>
<accession>A0A7W8GF47</accession>
<dbReference type="EMBL" id="JACHFN010000006">
    <property type="protein sequence ID" value="MBB5234405.1"/>
    <property type="molecule type" value="Genomic_DNA"/>
</dbReference>
<organism evidence="2 3">
    <name type="scientific">Deinococcus budaensis</name>
    <dbReference type="NCBI Taxonomy" id="1665626"/>
    <lineage>
        <taxon>Bacteria</taxon>
        <taxon>Thermotogati</taxon>
        <taxon>Deinococcota</taxon>
        <taxon>Deinococci</taxon>
        <taxon>Deinococcales</taxon>
        <taxon>Deinococcaceae</taxon>
        <taxon>Deinococcus</taxon>
    </lineage>
</organism>
<dbReference type="AlphaFoldDB" id="A0A7W8GF47"/>
<keyword evidence="1" id="KW-0812">Transmembrane</keyword>
<sequence length="151" mass="16015">MTAEVSRFRRVTNGAALAVLLGTLLWLAVLWAAIPDVLPLRMNLSSPPTLGSKARLLFLPPLMGLVFLTFTYTEKIGVINMPDLGSPERNRAAAREASAGLKFFCTLLLAGVLLSMLATSSAAPPGVVGTFFACIGGVGAAMWLVTALRRR</sequence>
<feature type="transmembrane region" description="Helical" evidence="1">
    <location>
        <begin position="126"/>
        <end position="148"/>
    </location>
</feature>
<evidence type="ECO:0000256" key="1">
    <source>
        <dbReference type="SAM" id="Phobius"/>
    </source>
</evidence>
<evidence type="ECO:0008006" key="4">
    <source>
        <dbReference type="Google" id="ProtNLM"/>
    </source>
</evidence>
<keyword evidence="1" id="KW-1133">Transmembrane helix</keyword>